<dbReference type="SUPFAM" id="SSF161098">
    <property type="entry name" value="MetI-like"/>
    <property type="match status" value="1"/>
</dbReference>
<protein>
    <submittedName>
        <fullName evidence="11">Ectoine/hydroxyectoine ABC transporter permease subunit EhuD</fullName>
    </submittedName>
</protein>
<keyword evidence="3 9" id="KW-0813">Transport</keyword>
<keyword evidence="5 9" id="KW-0812">Transmembrane</keyword>
<name>A0ABP8GW85_9BURK</name>
<sequence>MNAFSWDWAYALSLLPRLARGLELTVLATLAGSLVAAALGFVWTMVRIWRLPVLSQAASGAVIFLRGTPLIVQLFFWFYVLPLAGLKLSPLTAGILALGIYYSSYMSEIYRAGLEAVPPGQWEACLVLSLPLPRVWLGVILPQIARIVTPMLATYVIVMFKESALLSTITVTEMFWQAMDAGYESFRFVEPITMAGILYWLISYPLAILFRYVERRFA</sequence>
<evidence type="ECO:0000256" key="5">
    <source>
        <dbReference type="ARBA" id="ARBA00022692"/>
    </source>
</evidence>
<dbReference type="NCBIfam" id="TIGR01726">
    <property type="entry name" value="HEQRo_perm_3TM"/>
    <property type="match status" value="1"/>
</dbReference>
<proteinExistence type="inferred from homology"/>
<keyword evidence="6" id="KW-0029">Amino-acid transport</keyword>
<keyword evidence="8 9" id="KW-0472">Membrane</keyword>
<feature type="transmembrane region" description="Helical" evidence="9">
    <location>
        <begin position="192"/>
        <end position="213"/>
    </location>
</feature>
<dbReference type="PANTHER" id="PTHR30614:SF0">
    <property type="entry name" value="L-CYSTINE TRANSPORT SYSTEM PERMEASE PROTEIN TCYL"/>
    <property type="match status" value="1"/>
</dbReference>
<feature type="transmembrane region" description="Helical" evidence="9">
    <location>
        <begin position="58"/>
        <end position="78"/>
    </location>
</feature>
<dbReference type="Proteomes" id="UP001501671">
    <property type="component" value="Unassembled WGS sequence"/>
</dbReference>
<dbReference type="EMBL" id="BAABFO010000007">
    <property type="protein sequence ID" value="GAA4330866.1"/>
    <property type="molecule type" value="Genomic_DNA"/>
</dbReference>
<reference evidence="12" key="1">
    <citation type="journal article" date="2019" name="Int. J. Syst. Evol. Microbiol.">
        <title>The Global Catalogue of Microorganisms (GCM) 10K type strain sequencing project: providing services to taxonomists for standard genome sequencing and annotation.</title>
        <authorList>
            <consortium name="The Broad Institute Genomics Platform"/>
            <consortium name="The Broad Institute Genome Sequencing Center for Infectious Disease"/>
            <person name="Wu L."/>
            <person name="Ma J."/>
        </authorList>
    </citation>
    <scope>NUCLEOTIDE SEQUENCE [LARGE SCALE GENOMIC DNA]</scope>
    <source>
        <strain evidence="12">JCM 17666</strain>
    </source>
</reference>
<evidence type="ECO:0000256" key="9">
    <source>
        <dbReference type="RuleBase" id="RU363032"/>
    </source>
</evidence>
<dbReference type="InterPro" id="IPR010065">
    <property type="entry name" value="AA_ABC_transptr_permease_3TM"/>
</dbReference>
<evidence type="ECO:0000313" key="11">
    <source>
        <dbReference type="EMBL" id="GAA4330866.1"/>
    </source>
</evidence>
<comment type="similarity">
    <text evidence="2">Belongs to the binding-protein-dependent transport system permease family. HisMQ subfamily.</text>
</comment>
<gene>
    <name evidence="11" type="primary">ehuD_1</name>
    <name evidence="11" type="ORF">GCM10023144_18930</name>
</gene>
<evidence type="ECO:0000256" key="1">
    <source>
        <dbReference type="ARBA" id="ARBA00004429"/>
    </source>
</evidence>
<feature type="transmembrane region" description="Helical" evidence="9">
    <location>
        <begin position="24"/>
        <end position="46"/>
    </location>
</feature>
<dbReference type="RefSeq" id="WP_345248677.1">
    <property type="nucleotide sequence ID" value="NZ_BAABFO010000007.1"/>
</dbReference>
<keyword evidence="12" id="KW-1185">Reference proteome</keyword>
<organism evidence="11 12">
    <name type="scientific">Pigmentiphaga soli</name>
    <dbReference type="NCBI Taxonomy" id="1007095"/>
    <lineage>
        <taxon>Bacteria</taxon>
        <taxon>Pseudomonadati</taxon>
        <taxon>Pseudomonadota</taxon>
        <taxon>Betaproteobacteria</taxon>
        <taxon>Burkholderiales</taxon>
        <taxon>Alcaligenaceae</taxon>
        <taxon>Pigmentiphaga</taxon>
    </lineage>
</organism>
<evidence type="ECO:0000256" key="6">
    <source>
        <dbReference type="ARBA" id="ARBA00022970"/>
    </source>
</evidence>
<feature type="transmembrane region" description="Helical" evidence="9">
    <location>
        <begin position="152"/>
        <end position="172"/>
    </location>
</feature>
<feature type="domain" description="ABC transmembrane type-1" evidence="10">
    <location>
        <begin position="18"/>
        <end position="210"/>
    </location>
</feature>
<dbReference type="PANTHER" id="PTHR30614">
    <property type="entry name" value="MEMBRANE COMPONENT OF AMINO ACID ABC TRANSPORTER"/>
    <property type="match status" value="1"/>
</dbReference>
<evidence type="ECO:0000259" key="10">
    <source>
        <dbReference type="PROSITE" id="PS50928"/>
    </source>
</evidence>
<evidence type="ECO:0000256" key="8">
    <source>
        <dbReference type="ARBA" id="ARBA00023136"/>
    </source>
</evidence>
<dbReference type="PROSITE" id="PS50928">
    <property type="entry name" value="ABC_TM1"/>
    <property type="match status" value="1"/>
</dbReference>
<dbReference type="InterPro" id="IPR014341">
    <property type="entry name" value="Ectoine_EhuD"/>
</dbReference>
<dbReference type="Pfam" id="PF00528">
    <property type="entry name" value="BPD_transp_1"/>
    <property type="match status" value="1"/>
</dbReference>
<dbReference type="Gene3D" id="1.10.3720.10">
    <property type="entry name" value="MetI-like"/>
    <property type="match status" value="1"/>
</dbReference>
<evidence type="ECO:0000256" key="2">
    <source>
        <dbReference type="ARBA" id="ARBA00010072"/>
    </source>
</evidence>
<dbReference type="InterPro" id="IPR043429">
    <property type="entry name" value="ArtM/GltK/GlnP/TcyL/YhdX-like"/>
</dbReference>
<dbReference type="InterPro" id="IPR000515">
    <property type="entry name" value="MetI-like"/>
</dbReference>
<dbReference type="InterPro" id="IPR035906">
    <property type="entry name" value="MetI-like_sf"/>
</dbReference>
<dbReference type="NCBIfam" id="TIGR03003">
    <property type="entry name" value="ectoine_ehuD"/>
    <property type="match status" value="1"/>
</dbReference>
<evidence type="ECO:0000256" key="7">
    <source>
        <dbReference type="ARBA" id="ARBA00022989"/>
    </source>
</evidence>
<comment type="subcellular location">
    <subcellularLocation>
        <location evidence="1">Cell inner membrane</location>
        <topology evidence="1">Multi-pass membrane protein</topology>
    </subcellularLocation>
    <subcellularLocation>
        <location evidence="9">Cell membrane</location>
        <topology evidence="9">Multi-pass membrane protein</topology>
    </subcellularLocation>
</comment>
<evidence type="ECO:0000313" key="12">
    <source>
        <dbReference type="Proteomes" id="UP001501671"/>
    </source>
</evidence>
<feature type="transmembrane region" description="Helical" evidence="9">
    <location>
        <begin position="84"/>
        <end position="102"/>
    </location>
</feature>
<dbReference type="CDD" id="cd06261">
    <property type="entry name" value="TM_PBP2"/>
    <property type="match status" value="1"/>
</dbReference>
<comment type="caution">
    <text evidence="11">The sequence shown here is derived from an EMBL/GenBank/DDBJ whole genome shotgun (WGS) entry which is preliminary data.</text>
</comment>
<accession>A0ABP8GW85</accession>
<evidence type="ECO:0000256" key="4">
    <source>
        <dbReference type="ARBA" id="ARBA00022475"/>
    </source>
</evidence>
<keyword evidence="4" id="KW-1003">Cell membrane</keyword>
<evidence type="ECO:0000256" key="3">
    <source>
        <dbReference type="ARBA" id="ARBA00022448"/>
    </source>
</evidence>
<keyword evidence="7 9" id="KW-1133">Transmembrane helix</keyword>